<protein>
    <submittedName>
        <fullName evidence="1">Uncharacterized protein</fullName>
    </submittedName>
</protein>
<name>A0AAD7UDQ9_9STRA</name>
<gene>
    <name evidence="1" type="ORF">CTAYLR_002683</name>
</gene>
<dbReference type="Gene3D" id="3.80.10.10">
    <property type="entry name" value="Ribonuclease Inhibitor"/>
    <property type="match status" value="2"/>
</dbReference>
<evidence type="ECO:0000313" key="1">
    <source>
        <dbReference type="EMBL" id="KAJ8601868.1"/>
    </source>
</evidence>
<sequence length="438" mass="47003">MGDHRLVVDGGGGAIEDSTRLATARALRLVEPRGHFCLRECVALETLEIEGGDASFLDVVVTQGRYPASLTSLTIRRAGLETPPAAIDAFKLLRALNLAGNRLEKPPPRIPSSLTRLDLANNKLRCVKSILPINLKTLVLSGNPLGDAGAAEVATGLSSSRVDDAFLANCDISDARCFAATIRRVRSLSLARNRISDASVVVLGRAIEDPSSRLAALDLSDNRIGPDGFAALGAALCHTKTLLSLNLDGNPVATAIALADGLRHNLALVELSLRRCALDGVVALEEAAGPQIDAIHLEQNPCPRADRERLIHFLNNRDRPSTRDRLDVLRKLRSPSVSASGGESESTTAPLVDGVGVDVAVSYGRRHNVIASIRCAPHATLLDARNLVVHDDRDFVFLRPDGVTAFPRHEEDKRLVLLDCGRHLLLRPSTWVSLAEEG</sequence>
<organism evidence="1 2">
    <name type="scientific">Chrysophaeum taylorii</name>
    <dbReference type="NCBI Taxonomy" id="2483200"/>
    <lineage>
        <taxon>Eukaryota</taxon>
        <taxon>Sar</taxon>
        <taxon>Stramenopiles</taxon>
        <taxon>Ochrophyta</taxon>
        <taxon>Pelagophyceae</taxon>
        <taxon>Pelagomonadales</taxon>
        <taxon>Pelagomonadaceae</taxon>
        <taxon>Chrysophaeum</taxon>
    </lineage>
</organism>
<evidence type="ECO:0000313" key="2">
    <source>
        <dbReference type="Proteomes" id="UP001230188"/>
    </source>
</evidence>
<comment type="caution">
    <text evidence="1">The sequence shown here is derived from an EMBL/GenBank/DDBJ whole genome shotgun (WGS) entry which is preliminary data.</text>
</comment>
<dbReference type="PANTHER" id="PTHR24114">
    <property type="entry name" value="LEUCINE RICH REPEAT FAMILY PROTEIN"/>
    <property type="match status" value="1"/>
</dbReference>
<dbReference type="InterPro" id="IPR001611">
    <property type="entry name" value="Leu-rich_rpt"/>
</dbReference>
<reference evidence="1" key="1">
    <citation type="submission" date="2023-01" db="EMBL/GenBank/DDBJ databases">
        <title>Metagenome sequencing of chrysophaentin producing Chrysophaeum taylorii.</title>
        <authorList>
            <person name="Davison J."/>
            <person name="Bewley C."/>
        </authorList>
    </citation>
    <scope>NUCLEOTIDE SEQUENCE</scope>
    <source>
        <strain evidence="1">NIES-1699</strain>
    </source>
</reference>
<accession>A0AAD7UDQ9</accession>
<dbReference type="Pfam" id="PF13516">
    <property type="entry name" value="LRR_6"/>
    <property type="match status" value="2"/>
</dbReference>
<dbReference type="InterPro" id="IPR032675">
    <property type="entry name" value="LRR_dom_sf"/>
</dbReference>
<dbReference type="PANTHER" id="PTHR24114:SF2">
    <property type="entry name" value="F-BOX DOMAIN-CONTAINING PROTEIN-RELATED"/>
    <property type="match status" value="1"/>
</dbReference>
<proteinExistence type="predicted"/>
<dbReference type="AlphaFoldDB" id="A0AAD7UDQ9"/>
<dbReference type="EMBL" id="JAQMWT010000398">
    <property type="protein sequence ID" value="KAJ8601868.1"/>
    <property type="molecule type" value="Genomic_DNA"/>
</dbReference>
<dbReference type="InterPro" id="IPR052394">
    <property type="entry name" value="LRR-containing"/>
</dbReference>
<keyword evidence="2" id="KW-1185">Reference proteome</keyword>
<dbReference type="SUPFAM" id="SSF52047">
    <property type="entry name" value="RNI-like"/>
    <property type="match status" value="1"/>
</dbReference>
<dbReference type="Proteomes" id="UP001230188">
    <property type="component" value="Unassembled WGS sequence"/>
</dbReference>
<dbReference type="SMART" id="SM00368">
    <property type="entry name" value="LRR_RI"/>
    <property type="match status" value="4"/>
</dbReference>